<keyword evidence="1" id="KW-0472">Membrane</keyword>
<dbReference type="EMBL" id="CP061539">
    <property type="protein sequence ID" value="QNV38133.1"/>
    <property type="molecule type" value="Genomic_DNA"/>
</dbReference>
<evidence type="ECO:0000256" key="1">
    <source>
        <dbReference type="SAM" id="Phobius"/>
    </source>
</evidence>
<dbReference type="AlphaFoldDB" id="A0A7H2BEN7"/>
<dbReference type="KEGG" id="rter:IDM49_02265"/>
<dbReference type="GeneID" id="96623049"/>
<accession>A0A7H2BEN7</accession>
<feature type="transmembrane region" description="Helical" evidence="1">
    <location>
        <begin position="20"/>
        <end position="40"/>
    </location>
</feature>
<evidence type="ECO:0000313" key="2">
    <source>
        <dbReference type="EMBL" id="QNV38133.1"/>
    </source>
</evidence>
<dbReference type="Proteomes" id="UP000516404">
    <property type="component" value="Chromosome"/>
</dbReference>
<evidence type="ECO:0000313" key="3">
    <source>
        <dbReference type="Proteomes" id="UP000516404"/>
    </source>
</evidence>
<gene>
    <name evidence="2" type="ORF">IDM49_02265</name>
</gene>
<keyword evidence="1" id="KW-0812">Transmembrane</keyword>
<reference evidence="2 3" key="1">
    <citation type="submission" date="2020-09" db="EMBL/GenBank/DDBJ databases">
        <title>Investigation of environmental microbes.</title>
        <authorList>
            <person name="Ou Y."/>
            <person name="Kang Q."/>
        </authorList>
    </citation>
    <scope>NUCLEOTIDE SEQUENCE [LARGE SCALE GENOMIC DNA]</scope>
    <source>
        <strain evidence="2 3">KJZ-14</strain>
    </source>
</reference>
<keyword evidence="1" id="KW-1133">Transmembrane helix</keyword>
<protein>
    <submittedName>
        <fullName evidence="2">Uncharacterized protein</fullName>
    </submittedName>
</protein>
<sequence length="181" mass="19290">MQKITASNRSSNVFTRGVPAVGYVLALVAALWIVAGRALFGAGGTLVPIFAVSFGPMLFIVMACAVWLMRKDAKMHGGATTPLIVLVYCGAFVLALIFGFLVPDRKDGQIVSAASRVFGDSFVGLSAGFGNTFGILTMCLAVASLILALIEKRKTERALAGVDEDAEEARARENYTYEFLE</sequence>
<feature type="transmembrane region" description="Helical" evidence="1">
    <location>
        <begin position="46"/>
        <end position="69"/>
    </location>
</feature>
<feature type="transmembrane region" description="Helical" evidence="1">
    <location>
        <begin position="81"/>
        <end position="102"/>
    </location>
</feature>
<proteinExistence type="predicted"/>
<feature type="transmembrane region" description="Helical" evidence="1">
    <location>
        <begin position="122"/>
        <end position="150"/>
    </location>
</feature>
<dbReference type="RefSeq" id="WP_190724881.1">
    <property type="nucleotide sequence ID" value="NZ_CP061539.1"/>
</dbReference>
<name>A0A7H2BEN7_9MICC</name>
<keyword evidence="3" id="KW-1185">Reference proteome</keyword>
<organism evidence="2 3">
    <name type="scientific">Rothia terrae</name>
    <dbReference type="NCBI Taxonomy" id="396015"/>
    <lineage>
        <taxon>Bacteria</taxon>
        <taxon>Bacillati</taxon>
        <taxon>Actinomycetota</taxon>
        <taxon>Actinomycetes</taxon>
        <taxon>Micrococcales</taxon>
        <taxon>Micrococcaceae</taxon>
        <taxon>Rothia</taxon>
    </lineage>
</organism>